<organism evidence="2 3">
    <name type="scientific">Effrenium voratum</name>
    <dbReference type="NCBI Taxonomy" id="2562239"/>
    <lineage>
        <taxon>Eukaryota</taxon>
        <taxon>Sar</taxon>
        <taxon>Alveolata</taxon>
        <taxon>Dinophyceae</taxon>
        <taxon>Suessiales</taxon>
        <taxon>Symbiodiniaceae</taxon>
        <taxon>Effrenium</taxon>
    </lineage>
</organism>
<protein>
    <submittedName>
        <fullName evidence="2">Uncharacterized protein</fullName>
    </submittedName>
</protein>
<dbReference type="EMBL" id="CAUJNA010003417">
    <property type="protein sequence ID" value="CAJ1401488.1"/>
    <property type="molecule type" value="Genomic_DNA"/>
</dbReference>
<dbReference type="AlphaFoldDB" id="A0AA36JAJ4"/>
<proteinExistence type="predicted"/>
<keyword evidence="3" id="KW-1185">Reference proteome</keyword>
<feature type="compositionally biased region" description="Polar residues" evidence="1">
    <location>
        <begin position="394"/>
        <end position="406"/>
    </location>
</feature>
<gene>
    <name evidence="2" type="ORF">EVOR1521_LOCUS24623</name>
</gene>
<dbReference type="Proteomes" id="UP001178507">
    <property type="component" value="Unassembled WGS sequence"/>
</dbReference>
<evidence type="ECO:0000313" key="2">
    <source>
        <dbReference type="EMBL" id="CAJ1401488.1"/>
    </source>
</evidence>
<feature type="region of interest" description="Disordered" evidence="1">
    <location>
        <begin position="1"/>
        <end position="69"/>
    </location>
</feature>
<feature type="compositionally biased region" description="Low complexity" evidence="1">
    <location>
        <begin position="369"/>
        <end position="393"/>
    </location>
</feature>
<sequence length="754" mass="83273">MVAKGAGLVNGENWAARCEPVKERQPPNHETQPRSCPISHIRERAEGDHQLSRVRGGLMPMSYPVNPERECKTVGMGRTEEPMFRTRSQLLETRKELMKRDNEDLRAMGDVYYVPLSIRNGEQDVVEHNFREAKGDPQTLTKLKDQRRKDKIEYDMNHFSFPRAFPRAYPKFSDHPDIPFWVSDQDSARVGSSAPRAMPRTASEPTFKVTEVPYGEEPSQSYETLPDSAKHLAAGKLTNKQVAIGSKTVKRWSTDMLERGQARNQPRLFDNIQAVRIGPKDLEHLDLTSSLEPVRNAALRRQAEERKRMASMPKRSRLYADPNEEPPQMSSQGGRGGSFMESSDGSPPRLDRTVKSKETRPCLRPLPPRGVAGPAARAGEAADPAGRAEGAQARNETTFGTINMTRPLQAGPTGVRSGGFQNLDSSFAGPSFQSSRMRLACSTCGGHRAAAFGLAATTLETGLKKSGAMRSSRLLCLCPAHSTTVSGLALGAYLSLNLSGLLGFLSPRAQAATAATVVLGGAAPALAQQSLEETLNDAQLACSGEIQKRTDRSSGQNSGLFLGLSIVVTIGLLLVPRGPGRYLVVYETQGFVHQKRTATRHLRGQRNVVPPPVKFWDQANPHEGSSFRDELGMKEALQKMLEELPRLVYPGQPLQLCRCGETPREMVRLYTEACSEVDLDEAWCKVLWVVQHITTHHLRDMAQNQFSGLAARWFADFLEETLRYSVNTGAYGFGRDDVVQLGRLAQEACRSFHS</sequence>
<feature type="compositionally biased region" description="Basic and acidic residues" evidence="1">
    <location>
        <begin position="40"/>
        <end position="51"/>
    </location>
</feature>
<evidence type="ECO:0000256" key="1">
    <source>
        <dbReference type="SAM" id="MobiDB-lite"/>
    </source>
</evidence>
<comment type="caution">
    <text evidence="2">The sequence shown here is derived from an EMBL/GenBank/DDBJ whole genome shotgun (WGS) entry which is preliminary data.</text>
</comment>
<accession>A0AA36JAJ4</accession>
<feature type="region of interest" description="Disordered" evidence="1">
    <location>
        <begin position="301"/>
        <end position="417"/>
    </location>
</feature>
<reference evidence="2" key="1">
    <citation type="submission" date="2023-08" db="EMBL/GenBank/DDBJ databases">
        <authorList>
            <person name="Chen Y."/>
            <person name="Shah S."/>
            <person name="Dougan E. K."/>
            <person name="Thang M."/>
            <person name="Chan C."/>
        </authorList>
    </citation>
    <scope>NUCLEOTIDE SEQUENCE</scope>
</reference>
<evidence type="ECO:0000313" key="3">
    <source>
        <dbReference type="Proteomes" id="UP001178507"/>
    </source>
</evidence>
<name>A0AA36JAJ4_9DINO</name>
<feature type="compositionally biased region" description="Basic and acidic residues" evidence="1">
    <location>
        <begin position="349"/>
        <end position="361"/>
    </location>
</feature>